<sequence length="154" mass="17963">MEYLVHVAQLYKNYSSDKNITFVGVHVRRGDRVRLQHYRVASKSYIVRAMNDFRHNFTRVHFIVCSDDLPWCKENLGQQKNVSFSDSKSPVTDFAILSLCNHTVSTVGTFSWWVGWMAGGVTTYYTRFGNTSTYMFKDVKFADYFLPNWIPMSD</sequence>
<keyword evidence="3" id="KW-0812">Transmembrane</keyword>
<dbReference type="Pfam" id="PF01531">
    <property type="entry name" value="Glyco_transf_11"/>
    <property type="match status" value="1"/>
</dbReference>
<evidence type="ECO:0000256" key="1">
    <source>
        <dbReference type="ARBA" id="ARBA00022676"/>
    </source>
</evidence>
<comment type="subcellular location">
    <subcellularLocation>
        <location evidence="3">Golgi apparatus</location>
        <location evidence="3">Golgi stack membrane</location>
        <topology evidence="3">Single-pass type II membrane protein</topology>
    </subcellularLocation>
</comment>
<keyword evidence="3" id="KW-0333">Golgi apparatus</keyword>
<gene>
    <name evidence="4" type="ORF">NP493_355g02010</name>
</gene>
<dbReference type="CDD" id="cd11301">
    <property type="entry name" value="Fut1_Fut2_like"/>
    <property type="match status" value="1"/>
</dbReference>
<dbReference type="EMBL" id="JAODUO010000356">
    <property type="protein sequence ID" value="KAK2182390.1"/>
    <property type="molecule type" value="Genomic_DNA"/>
</dbReference>
<dbReference type="AlphaFoldDB" id="A0AAD9L3Y2"/>
<dbReference type="InterPro" id="IPR002516">
    <property type="entry name" value="Glyco_trans_11"/>
</dbReference>
<dbReference type="PANTHER" id="PTHR11927:SF9">
    <property type="entry name" value="L-FUCOSYLTRANSFERASE"/>
    <property type="match status" value="1"/>
</dbReference>
<name>A0AAD9L3Y2_RIDPI</name>
<dbReference type="GO" id="GO:0032580">
    <property type="term" value="C:Golgi cisterna membrane"/>
    <property type="evidence" value="ECO:0007669"/>
    <property type="project" value="UniProtKB-SubCell"/>
</dbReference>
<evidence type="ECO:0000256" key="3">
    <source>
        <dbReference type="RuleBase" id="RU363129"/>
    </source>
</evidence>
<accession>A0AAD9L3Y2</accession>
<dbReference type="GO" id="GO:0008107">
    <property type="term" value="F:galactoside 2-alpha-L-fucosyltransferase activity"/>
    <property type="evidence" value="ECO:0007669"/>
    <property type="project" value="InterPro"/>
</dbReference>
<reference evidence="4" key="1">
    <citation type="journal article" date="2023" name="Mol. Biol. Evol.">
        <title>Third-Generation Sequencing Reveals the Adaptive Role of the Epigenome in Three Deep-Sea Polychaetes.</title>
        <authorList>
            <person name="Perez M."/>
            <person name="Aroh O."/>
            <person name="Sun Y."/>
            <person name="Lan Y."/>
            <person name="Juniper S.K."/>
            <person name="Young C.R."/>
            <person name="Angers B."/>
            <person name="Qian P.Y."/>
        </authorList>
    </citation>
    <scope>NUCLEOTIDE SEQUENCE</scope>
    <source>
        <strain evidence="4">R07B-5</strain>
    </source>
</reference>
<dbReference type="GO" id="GO:0005975">
    <property type="term" value="P:carbohydrate metabolic process"/>
    <property type="evidence" value="ECO:0007669"/>
    <property type="project" value="InterPro"/>
</dbReference>
<protein>
    <recommendedName>
        <fullName evidence="3">L-Fucosyltransferase</fullName>
        <ecNumber evidence="3">2.4.1.-</ecNumber>
    </recommendedName>
</protein>
<keyword evidence="1 3" id="KW-0328">Glycosyltransferase</keyword>
<evidence type="ECO:0000313" key="5">
    <source>
        <dbReference type="Proteomes" id="UP001209878"/>
    </source>
</evidence>
<dbReference type="EC" id="2.4.1.-" evidence="3"/>
<evidence type="ECO:0000256" key="2">
    <source>
        <dbReference type="ARBA" id="ARBA00022679"/>
    </source>
</evidence>
<evidence type="ECO:0000313" key="4">
    <source>
        <dbReference type="EMBL" id="KAK2182390.1"/>
    </source>
</evidence>
<comment type="caution">
    <text evidence="4">The sequence shown here is derived from an EMBL/GenBank/DDBJ whole genome shotgun (WGS) entry which is preliminary data.</text>
</comment>
<comment type="similarity">
    <text evidence="3">Belongs to the glycosyltransferase 11 family.</text>
</comment>
<keyword evidence="3" id="KW-0325">Glycoprotein</keyword>
<proteinExistence type="inferred from homology"/>
<organism evidence="4 5">
    <name type="scientific">Ridgeia piscesae</name>
    <name type="common">Tubeworm</name>
    <dbReference type="NCBI Taxonomy" id="27915"/>
    <lineage>
        <taxon>Eukaryota</taxon>
        <taxon>Metazoa</taxon>
        <taxon>Spiralia</taxon>
        <taxon>Lophotrochozoa</taxon>
        <taxon>Annelida</taxon>
        <taxon>Polychaeta</taxon>
        <taxon>Sedentaria</taxon>
        <taxon>Canalipalpata</taxon>
        <taxon>Sabellida</taxon>
        <taxon>Siboglinidae</taxon>
        <taxon>Ridgeia</taxon>
    </lineage>
</organism>
<keyword evidence="5" id="KW-1185">Reference proteome</keyword>
<keyword evidence="2 3" id="KW-0808">Transferase</keyword>
<comment type="pathway">
    <text evidence="3">Protein modification; protein glycosylation.</text>
</comment>
<keyword evidence="3" id="KW-0735">Signal-anchor</keyword>
<dbReference type="PANTHER" id="PTHR11927">
    <property type="entry name" value="GALACTOSIDE 2-L-FUCOSYLTRANSFERASE"/>
    <property type="match status" value="1"/>
</dbReference>
<dbReference type="Proteomes" id="UP001209878">
    <property type="component" value="Unassembled WGS sequence"/>
</dbReference>